<dbReference type="AlphaFoldDB" id="A0A9Q3UIV8"/>
<organism evidence="2 3">
    <name type="scientific">Vibrio parahaemolyticus</name>
    <dbReference type="NCBI Taxonomy" id="670"/>
    <lineage>
        <taxon>Bacteria</taxon>
        <taxon>Pseudomonadati</taxon>
        <taxon>Pseudomonadota</taxon>
        <taxon>Gammaproteobacteria</taxon>
        <taxon>Vibrionales</taxon>
        <taxon>Vibrionaceae</taxon>
        <taxon>Vibrio</taxon>
    </lineage>
</organism>
<reference evidence="2" key="1">
    <citation type="submission" date="2020-09" db="EMBL/GenBank/DDBJ databases">
        <title>Genome sequence of Vibrio parahaemolyticus isolates.</title>
        <authorList>
            <person name="Hammerl J.A."/>
            <person name="Strauch E."/>
        </authorList>
    </citation>
    <scope>NUCLEOTIDE SEQUENCE</scope>
    <source>
        <strain evidence="2">17-VB00146</strain>
    </source>
</reference>
<name>A0A9Q3UIV8_VIBPH</name>
<evidence type="ECO:0000259" key="1">
    <source>
        <dbReference type="Pfam" id="PF10881"/>
    </source>
</evidence>
<accession>A0A9Q3UIV8</accession>
<dbReference type="RefSeq" id="WP_054579165.1">
    <property type="nucleotide sequence ID" value="NZ_CP064041.1"/>
</dbReference>
<dbReference type="Proteomes" id="UP000726777">
    <property type="component" value="Unassembled WGS sequence"/>
</dbReference>
<sequence>MNLRLLNKYEEVTYDKLAHVCKERAKVFTKVRLADVFPINNSGISKDEFSYCLKSHFDFVIVNDDYHPIFAVEYDGRQHRTESRQIKNDLLKNSLCKRFELPILRANFNYVSKEFKGLDLLTYFIECWFLCEDFQQAQLMGNIPYEEDFDPCFLISTSSDTNSKFPYWISLEAQLAIEKLYKRGHIKQRVPSDWVGLDNKGNYRCITWLEVSDHEVLHLTTGMHDQQFNCVSISETIKMINIVELHQALNDFLDKKIKAVSTEQFKILLEQFTSRYEPRGSTIAGSIVAKVL</sequence>
<gene>
    <name evidence="2" type="ORF">IB292_26645</name>
</gene>
<comment type="caution">
    <text evidence="2">The sequence shown here is derived from an EMBL/GenBank/DDBJ whole genome shotgun (WGS) entry which is preliminary data.</text>
</comment>
<proteinExistence type="predicted"/>
<feature type="domain" description="DUF2726" evidence="1">
    <location>
        <begin position="5"/>
        <end position="107"/>
    </location>
</feature>
<protein>
    <submittedName>
        <fullName evidence="2">DUF2726 domain-containing protein</fullName>
    </submittedName>
</protein>
<evidence type="ECO:0000313" key="2">
    <source>
        <dbReference type="EMBL" id="MCC3808568.1"/>
    </source>
</evidence>
<dbReference type="InterPro" id="IPR024402">
    <property type="entry name" value="DUF2726"/>
</dbReference>
<evidence type="ECO:0000313" key="3">
    <source>
        <dbReference type="Proteomes" id="UP000726777"/>
    </source>
</evidence>
<dbReference type="EMBL" id="JACVHL010000069">
    <property type="protein sequence ID" value="MCC3808568.1"/>
    <property type="molecule type" value="Genomic_DNA"/>
</dbReference>
<dbReference type="Pfam" id="PF10881">
    <property type="entry name" value="DUF2726"/>
    <property type="match status" value="1"/>
</dbReference>